<evidence type="ECO:0000256" key="2">
    <source>
        <dbReference type="ARBA" id="ARBA00005466"/>
    </source>
</evidence>
<accession>A0A067MGI5</accession>
<dbReference type="PANTHER" id="PTHR42973:SF39">
    <property type="entry name" value="FAD-BINDING PCMH-TYPE DOMAIN-CONTAINING PROTEIN"/>
    <property type="match status" value="1"/>
</dbReference>
<dbReference type="InterPro" id="IPR016169">
    <property type="entry name" value="FAD-bd_PCMH_sub2"/>
</dbReference>
<evidence type="ECO:0000313" key="7">
    <source>
        <dbReference type="EMBL" id="KDQ10992.1"/>
    </source>
</evidence>
<dbReference type="InterPro" id="IPR016166">
    <property type="entry name" value="FAD-bd_PCMH"/>
</dbReference>
<dbReference type="STRING" id="930990.A0A067MGI5"/>
<evidence type="ECO:0000256" key="1">
    <source>
        <dbReference type="ARBA" id="ARBA00001974"/>
    </source>
</evidence>
<evidence type="ECO:0000259" key="6">
    <source>
        <dbReference type="PROSITE" id="PS51387"/>
    </source>
</evidence>
<dbReference type="EMBL" id="KL198062">
    <property type="protein sequence ID" value="KDQ10992.1"/>
    <property type="molecule type" value="Genomic_DNA"/>
</dbReference>
<dbReference type="Gene3D" id="3.30.465.10">
    <property type="match status" value="1"/>
</dbReference>
<comment type="similarity">
    <text evidence="2">Belongs to the oxygen-dependent FAD-linked oxidoreductase family.</text>
</comment>
<dbReference type="GO" id="GO:0016491">
    <property type="term" value="F:oxidoreductase activity"/>
    <property type="evidence" value="ECO:0007669"/>
    <property type="project" value="UniProtKB-KW"/>
</dbReference>
<dbReference type="InterPro" id="IPR016167">
    <property type="entry name" value="FAD-bd_PCMH_sub1"/>
</dbReference>
<organism evidence="7 8">
    <name type="scientific">Botryobasidium botryosum (strain FD-172 SS1)</name>
    <dbReference type="NCBI Taxonomy" id="930990"/>
    <lineage>
        <taxon>Eukaryota</taxon>
        <taxon>Fungi</taxon>
        <taxon>Dikarya</taxon>
        <taxon>Basidiomycota</taxon>
        <taxon>Agaricomycotina</taxon>
        <taxon>Agaricomycetes</taxon>
        <taxon>Cantharellales</taxon>
        <taxon>Botryobasidiaceae</taxon>
        <taxon>Botryobasidium</taxon>
    </lineage>
</organism>
<evidence type="ECO:0000313" key="8">
    <source>
        <dbReference type="Proteomes" id="UP000027195"/>
    </source>
</evidence>
<dbReference type="InterPro" id="IPR036318">
    <property type="entry name" value="FAD-bd_PCMH-like_sf"/>
</dbReference>
<sequence>MPAFISHSKGAQLASPNCAEDVSSALLFAQANNLEVSIRSGGHMMPLASPQDLLIDLSKHLNNVRIDAKNKLAYVQGGALWAKVNEETSKYGLAAVGATVDHVGVGGLSATTGGGFGWLSGEHGLAIDNLVSATVVVASGEILSASETENTDIFWAIRGGGSNFGIVTEFVFKLHHQADVFVSELSFAPSALPQLLEELDDWVKTQIPQEAAHLAFTNGPNGRVAHLTTVFNGPVGDGEARFERFYALGPIAHHSRSMPYAQLNTIQNGMGAQGKFRAHNGLSIPNFNKTALQRSWNAWEKFVTEVPAAERSVLVFEMYHPGKIESVAHDATAFALRNRSHNFLFVMNLSDAALTPRIHDLSAKFFAGVTDLPEVGYGNYCGLEARQGLSAAKLLFGANVHKLAAVKAKYDPNMVFNKWFAIPVNTPAGKATSIIKSCSRGVSVEESVYDLATVV</sequence>
<comment type="cofactor">
    <cofactor evidence="1">
        <name>FAD</name>
        <dbReference type="ChEBI" id="CHEBI:57692"/>
    </cofactor>
</comment>
<dbReference type="InterPro" id="IPR012951">
    <property type="entry name" value="BBE"/>
</dbReference>
<dbReference type="PANTHER" id="PTHR42973">
    <property type="entry name" value="BINDING OXIDOREDUCTASE, PUTATIVE (AFU_ORTHOLOGUE AFUA_1G17690)-RELATED"/>
    <property type="match status" value="1"/>
</dbReference>
<feature type="domain" description="FAD-binding PCMH-type" evidence="6">
    <location>
        <begin position="6"/>
        <end position="177"/>
    </location>
</feature>
<dbReference type="Proteomes" id="UP000027195">
    <property type="component" value="Unassembled WGS sequence"/>
</dbReference>
<dbReference type="SUPFAM" id="SSF56176">
    <property type="entry name" value="FAD-binding/transporter-associated domain-like"/>
    <property type="match status" value="1"/>
</dbReference>
<dbReference type="HOGENOM" id="CLU_018354_10_0_1"/>
<evidence type="ECO:0000256" key="5">
    <source>
        <dbReference type="ARBA" id="ARBA00023002"/>
    </source>
</evidence>
<reference evidence="8" key="1">
    <citation type="journal article" date="2014" name="Proc. Natl. Acad. Sci. U.S.A.">
        <title>Extensive sampling of basidiomycete genomes demonstrates inadequacy of the white-rot/brown-rot paradigm for wood decay fungi.</title>
        <authorList>
            <person name="Riley R."/>
            <person name="Salamov A.A."/>
            <person name="Brown D.W."/>
            <person name="Nagy L.G."/>
            <person name="Floudas D."/>
            <person name="Held B.W."/>
            <person name="Levasseur A."/>
            <person name="Lombard V."/>
            <person name="Morin E."/>
            <person name="Otillar R."/>
            <person name="Lindquist E.A."/>
            <person name="Sun H."/>
            <person name="LaButti K.M."/>
            <person name="Schmutz J."/>
            <person name="Jabbour D."/>
            <person name="Luo H."/>
            <person name="Baker S.E."/>
            <person name="Pisabarro A.G."/>
            <person name="Walton J.D."/>
            <person name="Blanchette R.A."/>
            <person name="Henrissat B."/>
            <person name="Martin F."/>
            <person name="Cullen D."/>
            <person name="Hibbett D.S."/>
            <person name="Grigoriev I.V."/>
        </authorList>
    </citation>
    <scope>NUCLEOTIDE SEQUENCE [LARGE SCALE GENOMIC DNA]</scope>
    <source>
        <strain evidence="8">FD-172 SS1</strain>
    </source>
</reference>
<evidence type="ECO:0000256" key="3">
    <source>
        <dbReference type="ARBA" id="ARBA00022630"/>
    </source>
</evidence>
<keyword evidence="5" id="KW-0560">Oxidoreductase</keyword>
<gene>
    <name evidence="7" type="ORF">BOTBODRAFT_46708</name>
</gene>
<dbReference type="Pfam" id="PF08031">
    <property type="entry name" value="BBE"/>
    <property type="match status" value="1"/>
</dbReference>
<dbReference type="InterPro" id="IPR006094">
    <property type="entry name" value="Oxid_FAD_bind_N"/>
</dbReference>
<evidence type="ECO:0000256" key="4">
    <source>
        <dbReference type="ARBA" id="ARBA00022827"/>
    </source>
</evidence>
<dbReference type="Pfam" id="PF01565">
    <property type="entry name" value="FAD_binding_4"/>
    <property type="match status" value="1"/>
</dbReference>
<dbReference type="AlphaFoldDB" id="A0A067MGI5"/>
<keyword evidence="8" id="KW-1185">Reference proteome</keyword>
<dbReference type="PROSITE" id="PS51387">
    <property type="entry name" value="FAD_PCMH"/>
    <property type="match status" value="1"/>
</dbReference>
<keyword evidence="3" id="KW-0285">Flavoprotein</keyword>
<keyword evidence="4" id="KW-0274">FAD</keyword>
<name>A0A067MGI5_BOTB1</name>
<dbReference type="Gene3D" id="3.30.43.10">
    <property type="entry name" value="Uridine Diphospho-n-acetylenolpyruvylglucosamine Reductase, domain 2"/>
    <property type="match status" value="1"/>
</dbReference>
<protein>
    <recommendedName>
        <fullName evidence="6">FAD-binding PCMH-type domain-containing protein</fullName>
    </recommendedName>
</protein>
<dbReference type="InParanoid" id="A0A067MGI5"/>
<dbReference type="OrthoDB" id="415825at2759"/>
<dbReference type="Gene3D" id="3.40.462.20">
    <property type="match status" value="1"/>
</dbReference>
<dbReference type="InterPro" id="IPR050416">
    <property type="entry name" value="FAD-linked_Oxidoreductase"/>
</dbReference>
<proteinExistence type="inferred from homology"/>
<dbReference type="GO" id="GO:0071949">
    <property type="term" value="F:FAD binding"/>
    <property type="evidence" value="ECO:0007669"/>
    <property type="project" value="InterPro"/>
</dbReference>